<evidence type="ECO:0000256" key="4">
    <source>
        <dbReference type="ARBA" id="ARBA00023163"/>
    </source>
</evidence>
<proteinExistence type="predicted"/>
<evidence type="ECO:0000259" key="5">
    <source>
        <dbReference type="PROSITE" id="PS50921"/>
    </source>
</evidence>
<dbReference type="RefSeq" id="WP_136436483.1">
    <property type="nucleotide sequence ID" value="NZ_JBHSNS010000015.1"/>
</dbReference>
<name>A0ABW0ZS51_9ACTN</name>
<reference evidence="7" key="1">
    <citation type="journal article" date="2019" name="Int. J. Syst. Evol. Microbiol.">
        <title>The Global Catalogue of Microorganisms (GCM) 10K type strain sequencing project: providing services to taxonomists for standard genome sequencing and annotation.</title>
        <authorList>
            <consortium name="The Broad Institute Genomics Platform"/>
            <consortium name="The Broad Institute Genome Sequencing Center for Infectious Disease"/>
            <person name="Wu L."/>
            <person name="Ma J."/>
        </authorList>
    </citation>
    <scope>NUCLEOTIDE SEQUENCE [LARGE SCALE GENOMIC DNA]</scope>
    <source>
        <strain evidence="7">YIM 94188</strain>
    </source>
</reference>
<gene>
    <name evidence="6" type="ORF">ACFPQB_21035</name>
</gene>
<evidence type="ECO:0000256" key="3">
    <source>
        <dbReference type="ARBA" id="ARBA00023015"/>
    </source>
</evidence>
<dbReference type="Pfam" id="PF03861">
    <property type="entry name" value="ANTAR"/>
    <property type="match status" value="1"/>
</dbReference>
<evidence type="ECO:0000313" key="6">
    <source>
        <dbReference type="EMBL" id="MFC5731410.1"/>
    </source>
</evidence>
<feature type="domain" description="ANTAR" evidence="5">
    <location>
        <begin position="164"/>
        <end position="225"/>
    </location>
</feature>
<dbReference type="Proteomes" id="UP001596072">
    <property type="component" value="Unassembled WGS sequence"/>
</dbReference>
<dbReference type="InterPro" id="IPR003018">
    <property type="entry name" value="GAF"/>
</dbReference>
<keyword evidence="1" id="KW-0808">Transferase</keyword>
<dbReference type="SUPFAM" id="SSF55781">
    <property type="entry name" value="GAF domain-like"/>
    <property type="match status" value="1"/>
</dbReference>
<organism evidence="6 7">
    <name type="scientific">Nocardioides vastitatis</name>
    <dbReference type="NCBI Taxonomy" id="2568655"/>
    <lineage>
        <taxon>Bacteria</taxon>
        <taxon>Bacillati</taxon>
        <taxon>Actinomycetota</taxon>
        <taxon>Actinomycetes</taxon>
        <taxon>Propionibacteriales</taxon>
        <taxon>Nocardioidaceae</taxon>
        <taxon>Nocardioides</taxon>
    </lineage>
</organism>
<keyword evidence="2" id="KW-0418">Kinase</keyword>
<dbReference type="PROSITE" id="PS50921">
    <property type="entry name" value="ANTAR"/>
    <property type="match status" value="1"/>
</dbReference>
<evidence type="ECO:0000313" key="7">
    <source>
        <dbReference type="Proteomes" id="UP001596072"/>
    </source>
</evidence>
<dbReference type="EMBL" id="JBHSNS010000015">
    <property type="protein sequence ID" value="MFC5731410.1"/>
    <property type="molecule type" value="Genomic_DNA"/>
</dbReference>
<dbReference type="Gene3D" id="3.30.450.40">
    <property type="match status" value="1"/>
</dbReference>
<evidence type="ECO:0000256" key="2">
    <source>
        <dbReference type="ARBA" id="ARBA00022777"/>
    </source>
</evidence>
<dbReference type="Pfam" id="PF01590">
    <property type="entry name" value="GAF"/>
    <property type="match status" value="1"/>
</dbReference>
<dbReference type="SUPFAM" id="SSF52172">
    <property type="entry name" value="CheY-like"/>
    <property type="match status" value="1"/>
</dbReference>
<accession>A0ABW0ZS51</accession>
<dbReference type="InterPro" id="IPR029016">
    <property type="entry name" value="GAF-like_dom_sf"/>
</dbReference>
<keyword evidence="7" id="KW-1185">Reference proteome</keyword>
<dbReference type="InterPro" id="IPR005561">
    <property type="entry name" value="ANTAR"/>
</dbReference>
<sequence length="240" mass="25674">MTRTPSHDSFAGSSAALVQDYDLTGRLVQTVSEAADHLGAAAAGLLVTNRAGELELLSATSHVAAALETYQALSGEGPCQECMRQEASVSFGLAEVTERWRPLAELMEAAGYTDIIAAPLRWRGTTLGGLNLFWTGLPGEVRELEVEAQVYGDILTLFIINSDPVSPGAARERLENALAGRAVIEQAKGVLAEQRALDLGDAYRQLLELEKETGQPLTEVARSLIRAAQEPGSRSRSVSR</sequence>
<comment type="caution">
    <text evidence="6">The sequence shown here is derived from an EMBL/GenBank/DDBJ whole genome shotgun (WGS) entry which is preliminary data.</text>
</comment>
<keyword evidence="3" id="KW-0805">Transcription regulation</keyword>
<evidence type="ECO:0000256" key="1">
    <source>
        <dbReference type="ARBA" id="ARBA00022679"/>
    </source>
</evidence>
<protein>
    <submittedName>
        <fullName evidence="6">ANTAR domain-containing protein</fullName>
    </submittedName>
</protein>
<keyword evidence="4" id="KW-0804">Transcription</keyword>
<dbReference type="SMART" id="SM01012">
    <property type="entry name" value="ANTAR"/>
    <property type="match status" value="1"/>
</dbReference>
<dbReference type="InterPro" id="IPR011006">
    <property type="entry name" value="CheY-like_superfamily"/>
</dbReference>
<dbReference type="Gene3D" id="1.10.10.10">
    <property type="entry name" value="Winged helix-like DNA-binding domain superfamily/Winged helix DNA-binding domain"/>
    <property type="match status" value="1"/>
</dbReference>
<dbReference type="InterPro" id="IPR036388">
    <property type="entry name" value="WH-like_DNA-bd_sf"/>
</dbReference>